<dbReference type="EMBL" id="FUWS01000009">
    <property type="protein sequence ID" value="SKA25700.1"/>
    <property type="molecule type" value="Genomic_DNA"/>
</dbReference>
<dbReference type="AlphaFoldDB" id="A0A1T4SBL1"/>
<proteinExistence type="predicted"/>
<reference evidence="3 4" key="1">
    <citation type="submission" date="2017-02" db="EMBL/GenBank/DDBJ databases">
        <authorList>
            <person name="Peterson S.W."/>
        </authorList>
    </citation>
    <scope>NUCLEOTIDE SEQUENCE [LARGE SCALE GENOMIC DNA]</scope>
    <source>
        <strain evidence="3 4">DSM 45154</strain>
    </source>
</reference>
<gene>
    <name evidence="3" type="ORF">SAMN02745673_03341</name>
</gene>
<feature type="domain" description="DUF1023" evidence="2">
    <location>
        <begin position="51"/>
        <end position="221"/>
    </location>
</feature>
<evidence type="ECO:0000259" key="2">
    <source>
        <dbReference type="Pfam" id="PF06259"/>
    </source>
</evidence>
<dbReference type="STRING" id="1122192.SAMN02745673_03341"/>
<feature type="chain" id="PRO_5038632259" evidence="1">
    <location>
        <begin position="21"/>
        <end position="279"/>
    </location>
</feature>
<dbReference type="GO" id="GO:0016787">
    <property type="term" value="F:hydrolase activity"/>
    <property type="evidence" value="ECO:0007669"/>
    <property type="project" value="UniProtKB-KW"/>
</dbReference>
<dbReference type="PROSITE" id="PS51257">
    <property type="entry name" value="PROKAR_LIPOPROTEIN"/>
    <property type="match status" value="1"/>
</dbReference>
<keyword evidence="1" id="KW-0732">Signal</keyword>
<organism evidence="3 4">
    <name type="scientific">Marinactinospora thermotolerans DSM 45154</name>
    <dbReference type="NCBI Taxonomy" id="1122192"/>
    <lineage>
        <taxon>Bacteria</taxon>
        <taxon>Bacillati</taxon>
        <taxon>Actinomycetota</taxon>
        <taxon>Actinomycetes</taxon>
        <taxon>Streptosporangiales</taxon>
        <taxon>Nocardiopsidaceae</taxon>
        <taxon>Marinactinospora</taxon>
    </lineage>
</organism>
<sequence length="279" mass="29076">MTTRLLTLLAAVAAFLGCGAAWLRPAAPADPVEPLRYEARTVGGRLLLADDPEGGRIVEVLGDLDGADAVAVIVPGSGQNRDVFRDNPEHPGTAPLANARALWEELRRQRPGAEVAVVAWLGYRAPQDAFPDAVTLVPAREGARELARLRRELPADARVSLVCHSYGAVVCGLAAREAGVADEVVALAAPGLGVGSVADVRARVWSVRAPDDWIRFVPSLSLGPIGLGADPMAPDSPARVVASGPISGHESYYQPGSESLANVARVVLGDLSSVTPARS</sequence>
<dbReference type="Proteomes" id="UP000190637">
    <property type="component" value="Unassembled WGS sequence"/>
</dbReference>
<keyword evidence="4" id="KW-1185">Reference proteome</keyword>
<dbReference type="Gene3D" id="3.40.50.1820">
    <property type="entry name" value="alpha/beta hydrolase"/>
    <property type="match status" value="1"/>
</dbReference>
<evidence type="ECO:0000256" key="1">
    <source>
        <dbReference type="SAM" id="SignalP"/>
    </source>
</evidence>
<dbReference type="SUPFAM" id="SSF53474">
    <property type="entry name" value="alpha/beta-Hydrolases"/>
    <property type="match status" value="1"/>
</dbReference>
<evidence type="ECO:0000313" key="4">
    <source>
        <dbReference type="Proteomes" id="UP000190637"/>
    </source>
</evidence>
<keyword evidence="3" id="KW-0378">Hydrolase</keyword>
<evidence type="ECO:0000313" key="3">
    <source>
        <dbReference type="EMBL" id="SKA25700.1"/>
    </source>
</evidence>
<dbReference type="OrthoDB" id="5170249at2"/>
<accession>A0A1T4SBL1</accession>
<dbReference type="RefSeq" id="WP_078762627.1">
    <property type="nucleotide sequence ID" value="NZ_FUWS01000009.1"/>
</dbReference>
<dbReference type="Pfam" id="PF06259">
    <property type="entry name" value="Abhydrolase_8"/>
    <property type="match status" value="1"/>
</dbReference>
<feature type="signal peptide" evidence="1">
    <location>
        <begin position="1"/>
        <end position="20"/>
    </location>
</feature>
<dbReference type="InterPro" id="IPR029058">
    <property type="entry name" value="AB_hydrolase_fold"/>
</dbReference>
<name>A0A1T4SBL1_9ACTN</name>
<protein>
    <submittedName>
        <fullName evidence="3">Alpha/beta hydrolase</fullName>
    </submittedName>
</protein>
<dbReference type="InterPro" id="IPR010427">
    <property type="entry name" value="DUF1023"/>
</dbReference>